<gene>
    <name evidence="2" type="ORF">TCNE_LOCUS8733</name>
</gene>
<organism evidence="3 4">
    <name type="scientific">Toxocara canis</name>
    <name type="common">Canine roundworm</name>
    <dbReference type="NCBI Taxonomy" id="6265"/>
    <lineage>
        <taxon>Eukaryota</taxon>
        <taxon>Metazoa</taxon>
        <taxon>Ecdysozoa</taxon>
        <taxon>Nematoda</taxon>
        <taxon>Chromadorea</taxon>
        <taxon>Rhabditida</taxon>
        <taxon>Spirurina</taxon>
        <taxon>Ascaridomorpha</taxon>
        <taxon>Ascaridoidea</taxon>
        <taxon>Toxocaridae</taxon>
        <taxon>Toxocara</taxon>
    </lineage>
</organism>
<feature type="coiled-coil region" evidence="1">
    <location>
        <begin position="15"/>
        <end position="47"/>
    </location>
</feature>
<sequence length="97" mass="11730">MQRSVATSANAYCQAEHLNCRLALEEIEKQKAELEAKREVVHFFENRMRWEDQAKRKDEIFDEIRERHADDDLTEEEYSVTIFEKVRQGVRERWINS</sequence>
<evidence type="ECO:0000313" key="2">
    <source>
        <dbReference type="EMBL" id="VDM40054.1"/>
    </source>
</evidence>
<keyword evidence="1" id="KW-0175">Coiled coil</keyword>
<dbReference type="WBParaSite" id="TCNE_0000873301-mRNA-1">
    <property type="protein sequence ID" value="TCNE_0000873301-mRNA-1"/>
    <property type="gene ID" value="TCNE_0000873301"/>
</dbReference>
<protein>
    <submittedName>
        <fullName evidence="4">DUF4200 domain-containing protein</fullName>
    </submittedName>
</protein>
<evidence type="ECO:0000313" key="4">
    <source>
        <dbReference type="WBParaSite" id="TCNE_0000873301-mRNA-1"/>
    </source>
</evidence>
<dbReference type="AlphaFoldDB" id="A0A183UJR3"/>
<evidence type="ECO:0000256" key="1">
    <source>
        <dbReference type="SAM" id="Coils"/>
    </source>
</evidence>
<dbReference type="EMBL" id="UYWY01019982">
    <property type="protein sequence ID" value="VDM40054.1"/>
    <property type="molecule type" value="Genomic_DNA"/>
</dbReference>
<accession>A0A183UJR3</accession>
<dbReference type="Proteomes" id="UP000050794">
    <property type="component" value="Unassembled WGS sequence"/>
</dbReference>
<reference evidence="4" key="1">
    <citation type="submission" date="2016-06" db="UniProtKB">
        <authorList>
            <consortium name="WormBaseParasite"/>
        </authorList>
    </citation>
    <scope>IDENTIFICATION</scope>
</reference>
<proteinExistence type="predicted"/>
<reference evidence="2 3" key="2">
    <citation type="submission" date="2018-11" db="EMBL/GenBank/DDBJ databases">
        <authorList>
            <consortium name="Pathogen Informatics"/>
        </authorList>
    </citation>
    <scope>NUCLEOTIDE SEQUENCE [LARGE SCALE GENOMIC DNA]</scope>
</reference>
<evidence type="ECO:0000313" key="3">
    <source>
        <dbReference type="Proteomes" id="UP000050794"/>
    </source>
</evidence>
<name>A0A183UJR3_TOXCA</name>
<keyword evidence="3" id="KW-1185">Reference proteome</keyword>